<reference evidence="2" key="1">
    <citation type="submission" date="2015-08" db="EMBL/GenBank/DDBJ databases">
        <authorList>
            <person name="Babu N.S."/>
            <person name="Beckwith C.J."/>
            <person name="Beseler K.G."/>
            <person name="Brison A."/>
            <person name="Carone J.V."/>
            <person name="Caskin T.P."/>
            <person name="Diamond M."/>
            <person name="Durham M.E."/>
            <person name="Foxe J.M."/>
            <person name="Go M."/>
            <person name="Henderson B.A."/>
            <person name="Jones I.B."/>
            <person name="McGettigan J.A."/>
            <person name="Micheletti S.J."/>
            <person name="Nasrallah M.E."/>
            <person name="Ortiz D."/>
            <person name="Piller C.R."/>
            <person name="Privatt S.R."/>
            <person name="Schneider S.L."/>
            <person name="Sharp S."/>
            <person name="Smith T.C."/>
            <person name="Stanton J.D."/>
            <person name="Ullery H.E."/>
            <person name="Wilson R.J."/>
            <person name="Serrano M.G."/>
            <person name="Buck G."/>
            <person name="Lee V."/>
            <person name="Wang Y."/>
            <person name="Carvalho R."/>
            <person name="Voegtly L."/>
            <person name="Shi R."/>
            <person name="Duckworth R."/>
            <person name="Johnson A."/>
            <person name="Loviza R."/>
            <person name="Walstead R."/>
            <person name="Shah Z."/>
            <person name="Kiflezghi M."/>
            <person name="Wade K."/>
            <person name="Ball S.L."/>
            <person name="Bradley K.W."/>
            <person name="Asai D.J."/>
            <person name="Bowman C.A."/>
            <person name="Russell D.A."/>
            <person name="Pope W.H."/>
            <person name="Jacobs-Sera D."/>
            <person name="Hendrix R.W."/>
            <person name="Hatfull G.F."/>
        </authorList>
    </citation>
    <scope>NUCLEOTIDE SEQUENCE</scope>
</reference>
<gene>
    <name evidence="2" type="ORF">NOCA2130015</name>
</gene>
<accession>A0A2P2BWQ7</accession>
<feature type="region of interest" description="Disordered" evidence="1">
    <location>
        <begin position="52"/>
        <end position="98"/>
    </location>
</feature>
<feature type="compositionally biased region" description="Polar residues" evidence="1">
    <location>
        <begin position="72"/>
        <end position="88"/>
    </location>
</feature>
<organism evidence="2">
    <name type="scientific">metagenome</name>
    <dbReference type="NCBI Taxonomy" id="256318"/>
    <lineage>
        <taxon>unclassified sequences</taxon>
        <taxon>metagenomes</taxon>
    </lineage>
</organism>
<dbReference type="AlphaFoldDB" id="A0A2P2BWQ7"/>
<feature type="region of interest" description="Disordered" evidence="1">
    <location>
        <begin position="1"/>
        <end position="24"/>
    </location>
</feature>
<dbReference type="EMBL" id="CZKA01000005">
    <property type="protein sequence ID" value="CUR54175.1"/>
    <property type="molecule type" value="Genomic_DNA"/>
</dbReference>
<evidence type="ECO:0000256" key="1">
    <source>
        <dbReference type="SAM" id="MobiDB-lite"/>
    </source>
</evidence>
<sequence length="189" mass="19319">MHATGEPIDLPPGSQPAHHEKGTRDMNTPIIRGLVAISAILGIASGLTACSDTADNPPGEPKAAPSKATAGGDNQSASEGESSSTQVEPSMGDDFDGILTDVTTQACPTDKGEVKATGKVLNSKDDPRDILVSVVWLKKDSGDSVAINYVGLKSVPAGKAVKWSVPASLDRKAGRCVVSAKSNKVGTLS</sequence>
<evidence type="ECO:0000313" key="2">
    <source>
        <dbReference type="EMBL" id="CUR54175.1"/>
    </source>
</evidence>
<protein>
    <submittedName>
        <fullName evidence="2">Uncharacterized protein</fullName>
    </submittedName>
</protein>
<proteinExistence type="predicted"/>
<name>A0A2P2BWQ7_9ZZZZ</name>